<evidence type="ECO:0000313" key="1">
    <source>
        <dbReference type="EMBL" id="CAH0532373.1"/>
    </source>
</evidence>
<dbReference type="InterPro" id="IPR023381">
    <property type="entry name" value="YP001051499.1-like_dom_sf"/>
</dbReference>
<sequence length="195" mass="22542">MIKNPLHLRLERFVPWQQITFMAALCERMYPNFAVYCEEDEALSAHPYRVVLDAVWELLTVKSAKINWERQLERLEEVIPTPTEDSPYLAYPALDACVALSTLLHGLLDRDELFESMIRISALSVQTVAQLETAQTGVEITEENAKACEAVCQEWDVQWAIFRPLIEAEERDIDLIRDLRHELREDGYSNIGLHI</sequence>
<comment type="caution">
    <text evidence="1">The sequence shown here is derived from an EMBL/GenBank/DDBJ whole genome shotgun (WGS) entry which is preliminary data.</text>
</comment>
<dbReference type="EMBL" id="CAKLDI010000001">
    <property type="protein sequence ID" value="CAH0532373.1"/>
    <property type="molecule type" value="Genomic_DNA"/>
</dbReference>
<reference evidence="1" key="1">
    <citation type="submission" date="2021-11" db="EMBL/GenBank/DDBJ databases">
        <authorList>
            <person name="Rodrigo-Torres L."/>
            <person name="Arahal R. D."/>
            <person name="Lucena T."/>
        </authorList>
    </citation>
    <scope>NUCLEOTIDE SEQUENCE</scope>
    <source>
        <strain evidence="1">CECT 7929</strain>
    </source>
</reference>
<dbReference type="Pfam" id="PF04222">
    <property type="entry name" value="DUF416"/>
    <property type="match status" value="1"/>
</dbReference>
<dbReference type="InterPro" id="IPR007338">
    <property type="entry name" value="DUF416"/>
</dbReference>
<accession>A0ABM8ZPZ0</accession>
<protein>
    <recommendedName>
        <fullName evidence="3">DUF416 family protein</fullName>
    </recommendedName>
</protein>
<dbReference type="Gene3D" id="1.20.1590.10">
    <property type="entry name" value="YP_001051499.1 domain like"/>
    <property type="match status" value="1"/>
</dbReference>
<proteinExistence type="predicted"/>
<dbReference type="RefSeq" id="WP_237464234.1">
    <property type="nucleotide sequence ID" value="NZ_CAKLDI010000001.1"/>
</dbReference>
<organism evidence="1 2">
    <name type="scientific">Vibrio stylophorae</name>
    <dbReference type="NCBI Taxonomy" id="659351"/>
    <lineage>
        <taxon>Bacteria</taxon>
        <taxon>Pseudomonadati</taxon>
        <taxon>Pseudomonadota</taxon>
        <taxon>Gammaproteobacteria</taxon>
        <taxon>Vibrionales</taxon>
        <taxon>Vibrionaceae</taxon>
        <taxon>Vibrio</taxon>
    </lineage>
</organism>
<evidence type="ECO:0008006" key="3">
    <source>
        <dbReference type="Google" id="ProtNLM"/>
    </source>
</evidence>
<evidence type="ECO:0000313" key="2">
    <source>
        <dbReference type="Proteomes" id="UP000838672"/>
    </source>
</evidence>
<dbReference type="Proteomes" id="UP000838672">
    <property type="component" value="Unassembled WGS sequence"/>
</dbReference>
<name>A0ABM8ZPZ0_9VIBR</name>
<keyword evidence="2" id="KW-1185">Reference proteome</keyword>
<gene>
    <name evidence="1" type="ORF">VST7929_00202</name>
</gene>